<feature type="region of interest" description="Disordered" evidence="1">
    <location>
        <begin position="44"/>
        <end position="219"/>
    </location>
</feature>
<keyword evidence="4" id="KW-1185">Reference proteome</keyword>
<name>A0AAW5R359_9HYPH</name>
<feature type="compositionally biased region" description="Pro residues" evidence="1">
    <location>
        <begin position="206"/>
        <end position="217"/>
    </location>
</feature>
<feature type="compositionally biased region" description="Low complexity" evidence="1">
    <location>
        <begin position="125"/>
        <end position="137"/>
    </location>
</feature>
<protein>
    <submittedName>
        <fullName evidence="3">Uncharacterized protein</fullName>
    </submittedName>
</protein>
<gene>
    <name evidence="3" type="ORF">MUB46_22880</name>
</gene>
<evidence type="ECO:0000256" key="1">
    <source>
        <dbReference type="SAM" id="MobiDB-lite"/>
    </source>
</evidence>
<dbReference type="EMBL" id="JALIDZ010000014">
    <property type="protein sequence ID" value="MCT8974711.1"/>
    <property type="molecule type" value="Genomic_DNA"/>
</dbReference>
<evidence type="ECO:0000313" key="3">
    <source>
        <dbReference type="EMBL" id="MCT8974711.1"/>
    </source>
</evidence>
<evidence type="ECO:0000313" key="4">
    <source>
        <dbReference type="Proteomes" id="UP001320898"/>
    </source>
</evidence>
<evidence type="ECO:0000256" key="2">
    <source>
        <dbReference type="SAM" id="SignalP"/>
    </source>
</evidence>
<feature type="compositionally biased region" description="Basic and acidic residues" evidence="1">
    <location>
        <begin position="86"/>
        <end position="102"/>
    </location>
</feature>
<feature type="chain" id="PRO_5043341538" evidence="2">
    <location>
        <begin position="32"/>
        <end position="304"/>
    </location>
</feature>
<feature type="compositionally biased region" description="Basic and acidic residues" evidence="1">
    <location>
        <begin position="60"/>
        <end position="71"/>
    </location>
</feature>
<proteinExistence type="predicted"/>
<organism evidence="3 4">
    <name type="scientific">Microbaculum marinisediminis</name>
    <dbReference type="NCBI Taxonomy" id="2931392"/>
    <lineage>
        <taxon>Bacteria</taxon>
        <taxon>Pseudomonadati</taxon>
        <taxon>Pseudomonadota</taxon>
        <taxon>Alphaproteobacteria</taxon>
        <taxon>Hyphomicrobiales</taxon>
        <taxon>Tepidamorphaceae</taxon>
        <taxon>Microbaculum</taxon>
    </lineage>
</organism>
<reference evidence="3 4" key="1">
    <citation type="submission" date="2022-04" db="EMBL/GenBank/DDBJ databases">
        <authorList>
            <person name="Ye Y.-Q."/>
            <person name="Du Z.-J."/>
        </authorList>
    </citation>
    <scope>NUCLEOTIDE SEQUENCE [LARGE SCALE GENOMIC DNA]</scope>
    <source>
        <strain evidence="3 4">A6E488</strain>
    </source>
</reference>
<dbReference type="Proteomes" id="UP001320898">
    <property type="component" value="Unassembled WGS sequence"/>
</dbReference>
<feature type="compositionally biased region" description="Basic residues" evidence="1">
    <location>
        <begin position="295"/>
        <end position="304"/>
    </location>
</feature>
<keyword evidence="2" id="KW-0732">Signal</keyword>
<feature type="region of interest" description="Disordered" evidence="1">
    <location>
        <begin position="279"/>
        <end position="304"/>
    </location>
</feature>
<feature type="signal peptide" evidence="2">
    <location>
        <begin position="1"/>
        <end position="31"/>
    </location>
</feature>
<accession>A0AAW5R359</accession>
<feature type="compositionally biased region" description="Basic and acidic residues" evidence="1">
    <location>
        <begin position="154"/>
        <end position="165"/>
    </location>
</feature>
<dbReference type="AlphaFoldDB" id="A0AAW5R359"/>
<sequence length="304" mass="32489">MTLVHRHRPDWSGRLMLAAIAGALFVMPAAAQDAAATRARDEAARTGVAATRPVLGEPKAGPRDAAPKDAAADTPQKPLQSQDAAAEPRAKAKAPARKDQGKKPQNQTARNQTAQKKEAQKKVAQKNVAQKVQKNAAPGKVQDVSVSGAGSGAVKDDIDSLDSRAELIGGIGLKDLQQTRQAPLFTPSRQKPKPPPPPKKVEKPAKPPAPPEPPKPPSLRLVGVVLTEEAKIALMMAQDRSVKRLALGDEIDGWAVVKLDPETVELKLKGQRSVYRMFKPQAAGADSPNEDGRGRNARKKKRKN</sequence>
<dbReference type="RefSeq" id="WP_261618299.1">
    <property type="nucleotide sequence ID" value="NZ_JALIDZ010000014.1"/>
</dbReference>
<comment type="caution">
    <text evidence="3">The sequence shown here is derived from an EMBL/GenBank/DDBJ whole genome shotgun (WGS) entry which is preliminary data.</text>
</comment>